<name>A0ACD3BH13_9AGAR</name>
<gene>
    <name evidence="1" type="ORF">BDN72DRAFT_830496</name>
</gene>
<accession>A0ACD3BH13</accession>
<protein>
    <submittedName>
        <fullName evidence="1">Uncharacterized protein</fullName>
    </submittedName>
</protein>
<proteinExistence type="predicted"/>
<evidence type="ECO:0000313" key="1">
    <source>
        <dbReference type="EMBL" id="TFK77328.1"/>
    </source>
</evidence>
<organism evidence="1 2">
    <name type="scientific">Pluteus cervinus</name>
    <dbReference type="NCBI Taxonomy" id="181527"/>
    <lineage>
        <taxon>Eukaryota</taxon>
        <taxon>Fungi</taxon>
        <taxon>Dikarya</taxon>
        <taxon>Basidiomycota</taxon>
        <taxon>Agaricomycotina</taxon>
        <taxon>Agaricomycetes</taxon>
        <taxon>Agaricomycetidae</taxon>
        <taxon>Agaricales</taxon>
        <taxon>Pluteineae</taxon>
        <taxon>Pluteaceae</taxon>
        <taxon>Pluteus</taxon>
    </lineage>
</organism>
<dbReference type="EMBL" id="ML208259">
    <property type="protein sequence ID" value="TFK77328.1"/>
    <property type="molecule type" value="Genomic_DNA"/>
</dbReference>
<keyword evidence="2" id="KW-1185">Reference proteome</keyword>
<dbReference type="Proteomes" id="UP000308600">
    <property type="component" value="Unassembled WGS sequence"/>
</dbReference>
<reference evidence="1 2" key="1">
    <citation type="journal article" date="2019" name="Nat. Ecol. Evol.">
        <title>Megaphylogeny resolves global patterns of mushroom evolution.</title>
        <authorList>
            <person name="Varga T."/>
            <person name="Krizsan K."/>
            <person name="Foldi C."/>
            <person name="Dima B."/>
            <person name="Sanchez-Garcia M."/>
            <person name="Sanchez-Ramirez S."/>
            <person name="Szollosi G.J."/>
            <person name="Szarkandi J.G."/>
            <person name="Papp V."/>
            <person name="Albert L."/>
            <person name="Andreopoulos W."/>
            <person name="Angelini C."/>
            <person name="Antonin V."/>
            <person name="Barry K.W."/>
            <person name="Bougher N.L."/>
            <person name="Buchanan P."/>
            <person name="Buyck B."/>
            <person name="Bense V."/>
            <person name="Catcheside P."/>
            <person name="Chovatia M."/>
            <person name="Cooper J."/>
            <person name="Damon W."/>
            <person name="Desjardin D."/>
            <person name="Finy P."/>
            <person name="Geml J."/>
            <person name="Haridas S."/>
            <person name="Hughes K."/>
            <person name="Justo A."/>
            <person name="Karasinski D."/>
            <person name="Kautmanova I."/>
            <person name="Kiss B."/>
            <person name="Kocsube S."/>
            <person name="Kotiranta H."/>
            <person name="LaButti K.M."/>
            <person name="Lechner B.E."/>
            <person name="Liimatainen K."/>
            <person name="Lipzen A."/>
            <person name="Lukacs Z."/>
            <person name="Mihaltcheva S."/>
            <person name="Morgado L.N."/>
            <person name="Niskanen T."/>
            <person name="Noordeloos M.E."/>
            <person name="Ohm R.A."/>
            <person name="Ortiz-Santana B."/>
            <person name="Ovrebo C."/>
            <person name="Racz N."/>
            <person name="Riley R."/>
            <person name="Savchenko A."/>
            <person name="Shiryaev A."/>
            <person name="Soop K."/>
            <person name="Spirin V."/>
            <person name="Szebenyi C."/>
            <person name="Tomsovsky M."/>
            <person name="Tulloss R.E."/>
            <person name="Uehling J."/>
            <person name="Grigoriev I.V."/>
            <person name="Vagvolgyi C."/>
            <person name="Papp T."/>
            <person name="Martin F.M."/>
            <person name="Miettinen O."/>
            <person name="Hibbett D.S."/>
            <person name="Nagy L.G."/>
        </authorList>
    </citation>
    <scope>NUCLEOTIDE SEQUENCE [LARGE SCALE GENOMIC DNA]</scope>
    <source>
        <strain evidence="1 2">NL-1719</strain>
    </source>
</reference>
<evidence type="ECO:0000313" key="2">
    <source>
        <dbReference type="Proteomes" id="UP000308600"/>
    </source>
</evidence>
<sequence length="453" mass="48602">MFPKFSSKGRSKPVDPPPPPHNLHTRGKFELEIGPHIFSETMMYEAHYTTTQPSQTAHQPAMASHYAWKGGNYYTPYDHTPLAGSSSIVASTSGAQESGSSVTSLDATKSSSPFISSLTAVTTITPALISQVNTAASSNPILSNLLTLAAAGNATPDQLKTLGLLIQSLANPEPPVPASLEASSSAATRPLPTPTPTPTPTPPAGPPVKDFDLILEFQQSQSDKWRIPRSPALYRRTPSTTFGCFDIEMTVRVPFGTDAELIAKQDGPTPTKAVLHFKNAPFSVWDSLMRWSGGEVAMNGNRHRLERLESEPAFLGHRIPEGTLLTQLHSLSTPYSTKLIKPGLYASRAKRKPASRKPSTVGVTAEEDKPAAKRVRTNGKNGSATSQIQCEHCKKTDVPLMLGGRFCRPCINAGHGTSASLVAPIQPQPLPEFNTVTTSTPPTTVVTNLTREL</sequence>